<protein>
    <submittedName>
        <fullName evidence="1">DUF2493 domain-containing protein</fullName>
    </submittedName>
</protein>
<dbReference type="Proteomes" id="UP000585050">
    <property type="component" value="Unassembled WGS sequence"/>
</dbReference>
<evidence type="ECO:0000313" key="1">
    <source>
        <dbReference type="EMBL" id="NLR94039.1"/>
    </source>
</evidence>
<evidence type="ECO:0000313" key="2">
    <source>
        <dbReference type="Proteomes" id="UP000585050"/>
    </source>
</evidence>
<keyword evidence="2" id="KW-1185">Reference proteome</keyword>
<name>A0A7X8XYA8_9BACT</name>
<sequence>MNHRIMDIINFKNKLIIAGTRYFQNHTMMDSFTKEFIESNNLHQFNTQLVSGGGRGADELGEEFAIRNGFKLKKFLPDWSQGKKAGPLRNKQMAEYATHLICFWDGESPGSKSMIQLARRYGLKYRVVDYKRNRIVEENAGLLFRK</sequence>
<proteinExistence type="predicted"/>
<comment type="caution">
    <text evidence="1">The sequence shown here is derived from an EMBL/GenBank/DDBJ whole genome shotgun (WGS) entry which is preliminary data.</text>
</comment>
<dbReference type="RefSeq" id="WP_168884751.1">
    <property type="nucleotide sequence ID" value="NZ_JABAIL010000009.1"/>
</dbReference>
<accession>A0A7X8XYA8</accession>
<dbReference type="AlphaFoldDB" id="A0A7X8XYA8"/>
<reference evidence="1 2" key="1">
    <citation type="submission" date="2020-04" db="EMBL/GenBank/DDBJ databases">
        <title>Flammeovirga sp. SR4, a novel species isolated from seawater.</title>
        <authorList>
            <person name="Wang X."/>
        </authorList>
    </citation>
    <scope>NUCLEOTIDE SEQUENCE [LARGE SCALE GENOMIC DNA]</scope>
    <source>
        <strain evidence="1 2">SR4</strain>
    </source>
</reference>
<gene>
    <name evidence="1" type="ORF">HGP29_22750</name>
</gene>
<organism evidence="1 2">
    <name type="scientific">Flammeovirga agarivorans</name>
    <dbReference type="NCBI Taxonomy" id="2726742"/>
    <lineage>
        <taxon>Bacteria</taxon>
        <taxon>Pseudomonadati</taxon>
        <taxon>Bacteroidota</taxon>
        <taxon>Cytophagia</taxon>
        <taxon>Cytophagales</taxon>
        <taxon>Flammeovirgaceae</taxon>
        <taxon>Flammeovirga</taxon>
    </lineage>
</organism>
<dbReference type="EMBL" id="JABAIL010000009">
    <property type="protein sequence ID" value="NLR94039.1"/>
    <property type="molecule type" value="Genomic_DNA"/>
</dbReference>